<feature type="domain" description="Peptidase M11 gametolysin" evidence="2">
    <location>
        <begin position="61"/>
        <end position="333"/>
    </location>
</feature>
<dbReference type="InterPro" id="IPR024079">
    <property type="entry name" value="MetalloPept_cat_dom_sf"/>
</dbReference>
<feature type="compositionally biased region" description="Basic residues" evidence="1">
    <location>
        <begin position="433"/>
        <end position="442"/>
    </location>
</feature>
<proteinExistence type="predicted"/>
<evidence type="ECO:0000256" key="1">
    <source>
        <dbReference type="SAM" id="MobiDB-lite"/>
    </source>
</evidence>
<dbReference type="OrthoDB" id="535741at2759"/>
<evidence type="ECO:0000259" key="2">
    <source>
        <dbReference type="Pfam" id="PF05548"/>
    </source>
</evidence>
<name>A0A2P6TZ59_CHLSO</name>
<feature type="compositionally biased region" description="Pro residues" evidence="1">
    <location>
        <begin position="423"/>
        <end position="432"/>
    </location>
</feature>
<gene>
    <name evidence="3" type="ORF">C2E21_2437</name>
</gene>
<comment type="caution">
    <text evidence="3">The sequence shown here is derived from an EMBL/GenBank/DDBJ whole genome shotgun (WGS) entry which is preliminary data.</text>
</comment>
<keyword evidence="4" id="KW-1185">Reference proteome</keyword>
<accession>A0A2P6TZ59</accession>
<dbReference type="Gene3D" id="3.40.390.10">
    <property type="entry name" value="Collagenase (Catalytic Domain)"/>
    <property type="match status" value="1"/>
</dbReference>
<sequence length="453" mass="49355">MRASSPLLHPPSSTAAALVGGATPASPVPRITTNARILSSLATLFVPLQAQDASGAYCPGTGAPPMTVQQLEAAIFEEVSPNQVTVGSTYNRCTQGQLRLTRGNSRVVDPVVLPCNGTVPRTNAYWNVSSCPFAHFMAWADEADRIMVQERKIDLAAHPFRVYLTPTGSCDFIGLGFLGCDYKSGCRVWIGSGSWHVQQALVHELGHNLFMHHAGSYTDSGLFDEYSDNSCAMGYCCENRCFNTPHMWQQGWLSAAEFDRRNLGRGQTITLTLAAQGTPSDGRYRAVRVVPSWVPAFANGSAAVDPLFIGYRTGLGVDASLYDTMKNHVLLYTSPVKTARDPQYTTRRAALKGKTVWNYDAADLVVRTQALTRDAAQISICRQAPGRQETAASCAKGLDYNCDGRVGPADPQCLPFMNLNTPLNPPLKTPLKPPRRKARRRGRSLERKPNPGH</sequence>
<reference evidence="3 4" key="1">
    <citation type="journal article" date="2018" name="Plant J.">
        <title>Genome sequences of Chlorella sorokiniana UTEX 1602 and Micractinium conductrix SAG 241.80: implications to maltose excretion by a green alga.</title>
        <authorList>
            <person name="Arriola M.B."/>
            <person name="Velmurugan N."/>
            <person name="Zhang Y."/>
            <person name="Plunkett M.H."/>
            <person name="Hondzo H."/>
            <person name="Barney B.M."/>
        </authorList>
    </citation>
    <scope>NUCLEOTIDE SEQUENCE [LARGE SCALE GENOMIC DNA]</scope>
    <source>
        <strain evidence="4">UTEX 1602</strain>
    </source>
</reference>
<organism evidence="3 4">
    <name type="scientific">Chlorella sorokiniana</name>
    <name type="common">Freshwater green alga</name>
    <dbReference type="NCBI Taxonomy" id="3076"/>
    <lineage>
        <taxon>Eukaryota</taxon>
        <taxon>Viridiplantae</taxon>
        <taxon>Chlorophyta</taxon>
        <taxon>core chlorophytes</taxon>
        <taxon>Trebouxiophyceae</taxon>
        <taxon>Chlorellales</taxon>
        <taxon>Chlorellaceae</taxon>
        <taxon>Chlorella clade</taxon>
        <taxon>Chlorella</taxon>
    </lineage>
</organism>
<dbReference type="AlphaFoldDB" id="A0A2P6TZ59"/>
<dbReference type="EMBL" id="LHPG02000004">
    <property type="protein sequence ID" value="PRW59320.1"/>
    <property type="molecule type" value="Genomic_DNA"/>
</dbReference>
<dbReference type="Proteomes" id="UP000239899">
    <property type="component" value="Unassembled WGS sequence"/>
</dbReference>
<protein>
    <recommendedName>
        <fullName evidence="2">Peptidase M11 gametolysin domain-containing protein</fullName>
    </recommendedName>
</protein>
<evidence type="ECO:0000313" key="4">
    <source>
        <dbReference type="Proteomes" id="UP000239899"/>
    </source>
</evidence>
<dbReference type="Pfam" id="PF05548">
    <property type="entry name" value="Peptidase_M11"/>
    <property type="match status" value="1"/>
</dbReference>
<dbReference type="SUPFAM" id="SSF55486">
    <property type="entry name" value="Metalloproteases ('zincins'), catalytic domain"/>
    <property type="match status" value="1"/>
</dbReference>
<dbReference type="GO" id="GO:0008237">
    <property type="term" value="F:metallopeptidase activity"/>
    <property type="evidence" value="ECO:0007669"/>
    <property type="project" value="InterPro"/>
</dbReference>
<dbReference type="InterPro" id="IPR008752">
    <property type="entry name" value="Peptidase_M11"/>
</dbReference>
<feature type="compositionally biased region" description="Basic and acidic residues" evidence="1">
    <location>
        <begin position="443"/>
        <end position="453"/>
    </location>
</feature>
<evidence type="ECO:0000313" key="3">
    <source>
        <dbReference type="EMBL" id="PRW59320.1"/>
    </source>
</evidence>
<feature type="region of interest" description="Disordered" evidence="1">
    <location>
        <begin position="420"/>
        <end position="453"/>
    </location>
</feature>